<reference evidence="1 3" key="1">
    <citation type="submission" date="2015-09" db="EMBL/GenBank/DDBJ databases">
        <authorList>
            <consortium name="Pathogen Informatics"/>
        </authorList>
    </citation>
    <scope>NUCLEOTIDE SEQUENCE [LARGE SCALE GENOMIC DNA]</scope>
    <source>
        <strain evidence="1 3">2789STDY5608849</strain>
    </source>
</reference>
<gene>
    <name evidence="1" type="ORF">ERS852406_02163</name>
    <name evidence="2" type="ORF">JTJ23_02320</name>
</gene>
<dbReference type="Proteomes" id="UP000737612">
    <property type="component" value="Unassembled WGS sequence"/>
</dbReference>
<name>A0A174FRW9_9FIRM</name>
<evidence type="ECO:0000313" key="3">
    <source>
        <dbReference type="Proteomes" id="UP000095706"/>
    </source>
</evidence>
<dbReference type="AlphaFoldDB" id="A0A174FRW9"/>
<accession>A0A174FRW9</accession>
<reference evidence="2" key="2">
    <citation type="submission" date="2021-02" db="EMBL/GenBank/DDBJ databases">
        <title>Metagenome-assembled genomes from human diarrheal sample B26.</title>
        <authorList>
            <person name="Ateba T.P."/>
            <person name="Alayande K.A."/>
            <person name="Mwanza M."/>
        </authorList>
    </citation>
    <scope>NUCLEOTIDE SEQUENCE</scope>
    <source>
        <strain evidence="2">06WH</strain>
    </source>
</reference>
<dbReference type="Proteomes" id="UP000095706">
    <property type="component" value="Unassembled WGS sequence"/>
</dbReference>
<dbReference type="STRING" id="1150298.ERS852406_02163"/>
<sequence>MLNYEEELKKFKPCLDVDEVEDAIYSRDLTDVIDILKEMMKNDKPEQENETEAEKEE</sequence>
<proteinExistence type="predicted"/>
<dbReference type="EMBL" id="JAFHBD010000006">
    <property type="protein sequence ID" value="MBN2952438.1"/>
    <property type="molecule type" value="Genomic_DNA"/>
</dbReference>
<dbReference type="EMBL" id="CYYV01000010">
    <property type="protein sequence ID" value="CUO52237.1"/>
    <property type="molecule type" value="Genomic_DNA"/>
</dbReference>
<evidence type="ECO:0000313" key="2">
    <source>
        <dbReference type="EMBL" id="MBN2952438.1"/>
    </source>
</evidence>
<dbReference type="RefSeq" id="WP_022461761.1">
    <property type="nucleotide sequence ID" value="NZ_CABJFB010000008.1"/>
</dbReference>
<organism evidence="1 3">
    <name type="scientific">Fusicatenibacter saccharivorans</name>
    <dbReference type="NCBI Taxonomy" id="1150298"/>
    <lineage>
        <taxon>Bacteria</taxon>
        <taxon>Bacillati</taxon>
        <taxon>Bacillota</taxon>
        <taxon>Clostridia</taxon>
        <taxon>Lachnospirales</taxon>
        <taxon>Lachnospiraceae</taxon>
        <taxon>Fusicatenibacter</taxon>
    </lineage>
</organism>
<protein>
    <submittedName>
        <fullName evidence="1">Uncharacterized protein</fullName>
    </submittedName>
</protein>
<evidence type="ECO:0000313" key="1">
    <source>
        <dbReference type="EMBL" id="CUO52237.1"/>
    </source>
</evidence>
<dbReference type="GeneID" id="79855774"/>